<dbReference type="Pfam" id="PF01127">
    <property type="entry name" value="Sdh_cyt"/>
    <property type="match status" value="1"/>
</dbReference>
<proteinExistence type="inferred from homology"/>
<protein>
    <recommendedName>
        <fullName evidence="4">Succinate dehydrogenase cytochrome b556 subunit</fullName>
    </recommendedName>
</protein>
<evidence type="ECO:0000313" key="14">
    <source>
        <dbReference type="EMBL" id="MCK9687816.1"/>
    </source>
</evidence>
<dbReference type="AlphaFoldDB" id="A0A9X1YS13"/>
<dbReference type="InterPro" id="IPR034804">
    <property type="entry name" value="SQR/QFR_C/D"/>
</dbReference>
<organism evidence="14 15">
    <name type="scientific">Scleromatobacter humisilvae</name>
    <dbReference type="NCBI Taxonomy" id="2897159"/>
    <lineage>
        <taxon>Bacteria</taxon>
        <taxon>Pseudomonadati</taxon>
        <taxon>Pseudomonadota</taxon>
        <taxon>Betaproteobacteria</taxon>
        <taxon>Burkholderiales</taxon>
        <taxon>Sphaerotilaceae</taxon>
        <taxon>Scleromatobacter</taxon>
    </lineage>
</organism>
<dbReference type="RefSeq" id="WP_275683863.1">
    <property type="nucleotide sequence ID" value="NZ_JAJLJH010000006.1"/>
</dbReference>
<feature type="binding site" description="axial binding residue" evidence="12">
    <location>
        <position position="95"/>
    </location>
    <ligand>
        <name>heme</name>
        <dbReference type="ChEBI" id="CHEBI:30413"/>
        <note>ligand shared with second transmembrane subunit</note>
    </ligand>
    <ligandPart>
        <name>Fe</name>
        <dbReference type="ChEBI" id="CHEBI:18248"/>
    </ligandPart>
</feature>
<evidence type="ECO:0000256" key="12">
    <source>
        <dbReference type="PIRSR" id="PIRSR000178-1"/>
    </source>
</evidence>
<keyword evidence="6 13" id="KW-0812">Transmembrane</keyword>
<dbReference type="GO" id="GO:0046872">
    <property type="term" value="F:metal ion binding"/>
    <property type="evidence" value="ECO:0007669"/>
    <property type="project" value="UniProtKB-KW"/>
</dbReference>
<feature type="transmembrane region" description="Helical" evidence="13">
    <location>
        <begin position="114"/>
        <end position="136"/>
    </location>
</feature>
<dbReference type="GO" id="GO:0009055">
    <property type="term" value="F:electron transfer activity"/>
    <property type="evidence" value="ECO:0007669"/>
    <property type="project" value="InterPro"/>
</dbReference>
<dbReference type="Gene3D" id="1.20.1300.10">
    <property type="entry name" value="Fumarate reductase/succinate dehydrogenase, transmembrane subunit"/>
    <property type="match status" value="1"/>
</dbReference>
<feature type="transmembrane region" description="Helical" evidence="13">
    <location>
        <begin position="32"/>
        <end position="52"/>
    </location>
</feature>
<keyword evidence="5 12" id="KW-0349">Heme</keyword>
<dbReference type="GO" id="GO:0016020">
    <property type="term" value="C:membrane"/>
    <property type="evidence" value="ECO:0007669"/>
    <property type="project" value="UniProtKB-SubCell"/>
</dbReference>
<evidence type="ECO:0000256" key="11">
    <source>
        <dbReference type="ARBA" id="ARBA00025912"/>
    </source>
</evidence>
<evidence type="ECO:0000256" key="7">
    <source>
        <dbReference type="ARBA" id="ARBA00022723"/>
    </source>
</evidence>
<evidence type="ECO:0000313" key="15">
    <source>
        <dbReference type="Proteomes" id="UP001139353"/>
    </source>
</evidence>
<keyword evidence="15" id="KW-1185">Reference proteome</keyword>
<comment type="subcellular location">
    <subcellularLocation>
        <location evidence="2">Membrane</location>
    </subcellularLocation>
</comment>
<comment type="cofactor">
    <cofactor evidence="12">
        <name>heme</name>
        <dbReference type="ChEBI" id="CHEBI:30413"/>
    </cofactor>
    <text evidence="12">The heme is bound between the two transmembrane subunits.</text>
</comment>
<name>A0A9X1YS13_9BURK</name>
<keyword evidence="8 13" id="KW-1133">Transmembrane helix</keyword>
<dbReference type="EMBL" id="JAJLJH010000006">
    <property type="protein sequence ID" value="MCK9687816.1"/>
    <property type="molecule type" value="Genomic_DNA"/>
</dbReference>
<feature type="transmembrane region" description="Helical" evidence="13">
    <location>
        <begin position="72"/>
        <end position="93"/>
    </location>
</feature>
<evidence type="ECO:0000256" key="10">
    <source>
        <dbReference type="ARBA" id="ARBA00023136"/>
    </source>
</evidence>
<dbReference type="InterPro" id="IPR014314">
    <property type="entry name" value="Succ_DH_cytb556"/>
</dbReference>
<evidence type="ECO:0000256" key="2">
    <source>
        <dbReference type="ARBA" id="ARBA00004370"/>
    </source>
</evidence>
<gene>
    <name evidence="14" type="primary">sdhC</name>
    <name evidence="14" type="ORF">LPC04_19100</name>
</gene>
<dbReference type="SUPFAM" id="SSF81343">
    <property type="entry name" value="Fumarate reductase respiratory complex transmembrane subunits"/>
    <property type="match status" value="1"/>
</dbReference>
<comment type="caution">
    <text evidence="14">The sequence shown here is derived from an EMBL/GenBank/DDBJ whole genome shotgun (WGS) entry which is preliminary data.</text>
</comment>
<keyword evidence="7 12" id="KW-0479">Metal-binding</keyword>
<evidence type="ECO:0000256" key="3">
    <source>
        <dbReference type="ARBA" id="ARBA00007244"/>
    </source>
</evidence>
<dbReference type="GO" id="GO:0006099">
    <property type="term" value="P:tricarboxylic acid cycle"/>
    <property type="evidence" value="ECO:0007669"/>
    <property type="project" value="InterPro"/>
</dbReference>
<comment type="similarity">
    <text evidence="3">Belongs to the cytochrome b560 family.</text>
</comment>
<keyword evidence="10 13" id="KW-0472">Membrane</keyword>
<dbReference type="PIRSF" id="PIRSF000178">
    <property type="entry name" value="SDH_cyt_b560"/>
    <property type="match status" value="1"/>
</dbReference>
<dbReference type="Proteomes" id="UP001139353">
    <property type="component" value="Unassembled WGS sequence"/>
</dbReference>
<evidence type="ECO:0000256" key="4">
    <source>
        <dbReference type="ARBA" id="ARBA00020076"/>
    </source>
</evidence>
<comment type="subunit">
    <text evidence="11">Part of an enzyme complex containing four subunits: a flavoprotein, an iron-sulfur protein, plus two membrane-anchoring proteins, SdhC and SdhD. The complex can form homotrimers.</text>
</comment>
<accession>A0A9X1YS13</accession>
<evidence type="ECO:0000256" key="1">
    <source>
        <dbReference type="ARBA" id="ARBA00004050"/>
    </source>
</evidence>
<evidence type="ECO:0000256" key="13">
    <source>
        <dbReference type="SAM" id="Phobius"/>
    </source>
</evidence>
<sequence>MADAKAIKKRPGTMHLIDATQYRLPPAGWVSILHRVSGLILIILMPFVIWMFDTSLSSEVTFDQFRTAFIGGIGFVPAFVVKLAALALIWGFLQHFCAGVRHLYMDFTHTVDKEFGRVSALVAIGVAALLTLVFAYKLFVGY</sequence>
<evidence type="ECO:0000256" key="5">
    <source>
        <dbReference type="ARBA" id="ARBA00022617"/>
    </source>
</evidence>
<comment type="function">
    <text evidence="1">Membrane-anchoring subunit of succinate dehydrogenase (SDH).</text>
</comment>
<dbReference type="CDD" id="cd03499">
    <property type="entry name" value="SQR_TypeC_SdhC"/>
    <property type="match status" value="1"/>
</dbReference>
<dbReference type="NCBIfam" id="TIGR02970">
    <property type="entry name" value="succ_dehyd_cytB"/>
    <property type="match status" value="1"/>
</dbReference>
<evidence type="ECO:0000256" key="6">
    <source>
        <dbReference type="ARBA" id="ARBA00022692"/>
    </source>
</evidence>
<evidence type="ECO:0000256" key="8">
    <source>
        <dbReference type="ARBA" id="ARBA00022989"/>
    </source>
</evidence>
<dbReference type="InterPro" id="IPR000701">
    <property type="entry name" value="SuccDH_FuR_B_TM-su"/>
</dbReference>
<reference evidence="14" key="1">
    <citation type="submission" date="2021-11" db="EMBL/GenBank/DDBJ databases">
        <title>BS-T2-15 a new species belonging to the Comamonadaceae family isolated from the soil of a French oak forest.</title>
        <authorList>
            <person name="Mieszkin S."/>
            <person name="Alain K."/>
        </authorList>
    </citation>
    <scope>NUCLEOTIDE SEQUENCE</scope>
    <source>
        <strain evidence="14">BS-T2-15</strain>
    </source>
</reference>
<evidence type="ECO:0000256" key="9">
    <source>
        <dbReference type="ARBA" id="ARBA00023004"/>
    </source>
</evidence>
<keyword evidence="9 12" id="KW-0408">Iron</keyword>